<sequence length="423" mass="47257">MASTKVPPFSGTMNENGYDWLKDIELFFMEAQWTDDTQCCEYFRLCLQGNADRHLNTFDLATQWTWDLLHTKWIQTYPPPVPEEITSKTTELNIFKALRLDLSKLTEPVSDKEGALTWETIRFVKTLRYYRDKILSTSDESKGAEAYSHLPTIVRDKVTAHTGPSLGPKLTSLCTDLLKLDHHDITGSIKEHTKEKDDLQNQLNSIQANINRQPRPIPTNRHPPYAATITPAIYVSTAPNQNTLRLANAPPPPIPTTFSNSADGFCLHEEVMHAWDIQYGRSTLPALETKYPLTPGLLTPGSTATPSDVGACVGSGHIIKSLSSIPLRINIDGITVNITFKILNSQGAFEVLLGKLWLTTTSVRGRLQISAGTFPSGTIPRVKHPLEAIPHGIHPQHIRRLLWPESGRFGWRQWSSGGGYMCI</sequence>
<protein>
    <submittedName>
        <fullName evidence="1">Uncharacterized protein</fullName>
    </submittedName>
</protein>
<gene>
    <name evidence="1" type="ORF">M422DRAFT_265875</name>
</gene>
<dbReference type="HOGENOM" id="CLU_649192_0_0_1"/>
<evidence type="ECO:0000313" key="2">
    <source>
        <dbReference type="Proteomes" id="UP000054279"/>
    </source>
</evidence>
<dbReference type="Proteomes" id="UP000054279">
    <property type="component" value="Unassembled WGS sequence"/>
</dbReference>
<accession>A0A0C9UT18</accession>
<organism evidence="1 2">
    <name type="scientific">Sphaerobolus stellatus (strain SS14)</name>
    <dbReference type="NCBI Taxonomy" id="990650"/>
    <lineage>
        <taxon>Eukaryota</taxon>
        <taxon>Fungi</taxon>
        <taxon>Dikarya</taxon>
        <taxon>Basidiomycota</taxon>
        <taxon>Agaricomycotina</taxon>
        <taxon>Agaricomycetes</taxon>
        <taxon>Phallomycetidae</taxon>
        <taxon>Geastrales</taxon>
        <taxon>Sphaerobolaceae</taxon>
        <taxon>Sphaerobolus</taxon>
    </lineage>
</organism>
<reference evidence="1 2" key="1">
    <citation type="submission" date="2014-06" db="EMBL/GenBank/DDBJ databases">
        <title>Evolutionary Origins and Diversification of the Mycorrhizal Mutualists.</title>
        <authorList>
            <consortium name="DOE Joint Genome Institute"/>
            <consortium name="Mycorrhizal Genomics Consortium"/>
            <person name="Kohler A."/>
            <person name="Kuo A."/>
            <person name="Nagy L.G."/>
            <person name="Floudas D."/>
            <person name="Copeland A."/>
            <person name="Barry K.W."/>
            <person name="Cichocki N."/>
            <person name="Veneault-Fourrey C."/>
            <person name="LaButti K."/>
            <person name="Lindquist E.A."/>
            <person name="Lipzen A."/>
            <person name="Lundell T."/>
            <person name="Morin E."/>
            <person name="Murat C."/>
            <person name="Riley R."/>
            <person name="Ohm R."/>
            <person name="Sun H."/>
            <person name="Tunlid A."/>
            <person name="Henrissat B."/>
            <person name="Grigoriev I.V."/>
            <person name="Hibbett D.S."/>
            <person name="Martin F."/>
        </authorList>
    </citation>
    <scope>NUCLEOTIDE SEQUENCE [LARGE SCALE GENOMIC DNA]</scope>
    <source>
        <strain evidence="1 2">SS14</strain>
    </source>
</reference>
<evidence type="ECO:0000313" key="1">
    <source>
        <dbReference type="EMBL" id="KIJ32377.1"/>
    </source>
</evidence>
<keyword evidence="2" id="KW-1185">Reference proteome</keyword>
<proteinExistence type="predicted"/>
<dbReference type="EMBL" id="KN837228">
    <property type="protein sequence ID" value="KIJ32377.1"/>
    <property type="molecule type" value="Genomic_DNA"/>
</dbReference>
<name>A0A0C9UT18_SPHS4</name>
<dbReference type="AlphaFoldDB" id="A0A0C9UT18"/>